<keyword evidence="4 6" id="KW-0067">ATP-binding</keyword>
<protein>
    <submittedName>
        <fullName evidence="6">ABC transporter ATP-binding protein</fullName>
    </submittedName>
</protein>
<dbReference type="PANTHER" id="PTHR43335:SF4">
    <property type="entry name" value="ABC TRANSPORTER, ATP-BINDING PROTEIN"/>
    <property type="match status" value="1"/>
</dbReference>
<dbReference type="InterPro" id="IPR003439">
    <property type="entry name" value="ABC_transporter-like_ATP-bd"/>
</dbReference>
<gene>
    <name evidence="6" type="ORF">BMONG18_1760</name>
</gene>
<dbReference type="InterPro" id="IPR003593">
    <property type="entry name" value="AAA+_ATPase"/>
</dbReference>
<dbReference type="RefSeq" id="WP_123645474.1">
    <property type="nucleotide sequence ID" value="NZ_JAKDPB010000020.1"/>
</dbReference>
<comment type="caution">
    <text evidence="6">The sequence shown here is derived from an EMBL/GenBank/DDBJ whole genome shotgun (WGS) entry which is preliminary data.</text>
</comment>
<dbReference type="Pfam" id="PF00005">
    <property type="entry name" value="ABC_tran"/>
    <property type="match status" value="1"/>
</dbReference>
<comment type="similarity">
    <text evidence="1">Belongs to the ABC transporter superfamily.</text>
</comment>
<keyword evidence="3" id="KW-0547">Nucleotide-binding</keyword>
<dbReference type="InterPro" id="IPR027417">
    <property type="entry name" value="P-loop_NTPase"/>
</dbReference>
<dbReference type="SUPFAM" id="SSF52540">
    <property type="entry name" value="P-loop containing nucleoside triphosphate hydrolases"/>
    <property type="match status" value="1"/>
</dbReference>
<dbReference type="EMBL" id="QRAJ01000021">
    <property type="protein sequence ID" value="ROT86114.1"/>
    <property type="molecule type" value="Genomic_DNA"/>
</dbReference>
<evidence type="ECO:0000256" key="4">
    <source>
        <dbReference type="ARBA" id="ARBA00022840"/>
    </source>
</evidence>
<dbReference type="GO" id="GO:0016887">
    <property type="term" value="F:ATP hydrolysis activity"/>
    <property type="evidence" value="ECO:0007669"/>
    <property type="project" value="InterPro"/>
</dbReference>
<keyword evidence="2" id="KW-0813">Transport</keyword>
<name>A0A423UBM0_9BIFI</name>
<dbReference type="AlphaFoldDB" id="A0A423UBM0"/>
<dbReference type="Gene3D" id="3.40.50.300">
    <property type="entry name" value="P-loop containing nucleotide triphosphate hydrolases"/>
    <property type="match status" value="1"/>
</dbReference>
<dbReference type="Proteomes" id="UP000285266">
    <property type="component" value="Unassembled WGS sequence"/>
</dbReference>
<evidence type="ECO:0000313" key="7">
    <source>
        <dbReference type="Proteomes" id="UP000285266"/>
    </source>
</evidence>
<evidence type="ECO:0000256" key="2">
    <source>
        <dbReference type="ARBA" id="ARBA00022448"/>
    </source>
</evidence>
<feature type="domain" description="ABC transporter" evidence="5">
    <location>
        <begin position="7"/>
        <end position="240"/>
    </location>
</feature>
<dbReference type="SMART" id="SM00382">
    <property type="entry name" value="AAA"/>
    <property type="match status" value="1"/>
</dbReference>
<dbReference type="PROSITE" id="PS50893">
    <property type="entry name" value="ABC_TRANSPORTER_2"/>
    <property type="match status" value="1"/>
</dbReference>
<evidence type="ECO:0000259" key="5">
    <source>
        <dbReference type="PROSITE" id="PS50893"/>
    </source>
</evidence>
<dbReference type="GO" id="GO:0005524">
    <property type="term" value="F:ATP binding"/>
    <property type="evidence" value="ECO:0007669"/>
    <property type="project" value="UniProtKB-KW"/>
</dbReference>
<organism evidence="6 7">
    <name type="scientific">Bifidobacterium mongoliense</name>
    <dbReference type="NCBI Taxonomy" id="518643"/>
    <lineage>
        <taxon>Bacteria</taxon>
        <taxon>Bacillati</taxon>
        <taxon>Actinomycetota</taxon>
        <taxon>Actinomycetes</taxon>
        <taxon>Bifidobacteriales</taxon>
        <taxon>Bifidobacteriaceae</taxon>
        <taxon>Bifidobacterium</taxon>
    </lineage>
</organism>
<reference evidence="6 7" key="1">
    <citation type="submission" date="2018-07" db="EMBL/GenBank/DDBJ databases">
        <title>The role of parmesan cheese in vectoring bovine microbiota.</title>
        <authorList>
            <person name="Lugli G.A."/>
            <person name="Milani C."/>
        </authorList>
    </citation>
    <scope>NUCLEOTIDE SEQUENCE [LARGE SCALE GENOMIC DNA]</scope>
    <source>
        <strain evidence="6 7">BMONG18</strain>
    </source>
</reference>
<dbReference type="PANTHER" id="PTHR43335">
    <property type="entry name" value="ABC TRANSPORTER, ATP-BINDING PROTEIN"/>
    <property type="match status" value="1"/>
</dbReference>
<accession>A0A423UBM0</accession>
<evidence type="ECO:0000256" key="1">
    <source>
        <dbReference type="ARBA" id="ARBA00005417"/>
    </source>
</evidence>
<sequence length="323" mass="35100">MDEKAALSSRGLSRYFGKEHFPAVQDLSFDVAYGQVHAMLGPNGAGKTTTVRMCATLLTPSAGSLMIGGYDAVRQARQARHEIGLVLGGELGFYPRATARDNLRFFADVADVPFRLRDERISWALDRVELSQWIDKKVGQFSRGMTQRLHIARALLTRPRLLLLDEPTAGLDPEVALNIRDVISTLANDGAAVLLTSHSMSEIEELASVVTVIGAGHLVVHGSVQDVERFAGVSVTTTATLRADAITVKDQLQDRLAGSGVVEMRSKGSAWGLTVYWSEPYRDGETILGNTLTELGIAVPDDILTRKAGLEDAYLAIADRLQR</sequence>
<proteinExistence type="inferred from homology"/>
<evidence type="ECO:0000313" key="6">
    <source>
        <dbReference type="EMBL" id="ROT86114.1"/>
    </source>
</evidence>
<evidence type="ECO:0000256" key="3">
    <source>
        <dbReference type="ARBA" id="ARBA00022741"/>
    </source>
</evidence>